<accession>A0AAD3SB78</accession>
<feature type="transmembrane region" description="Helical" evidence="1">
    <location>
        <begin position="39"/>
        <end position="56"/>
    </location>
</feature>
<evidence type="ECO:0000313" key="2">
    <source>
        <dbReference type="EMBL" id="GMH07502.1"/>
    </source>
</evidence>
<reference evidence="2" key="1">
    <citation type="submission" date="2023-05" db="EMBL/GenBank/DDBJ databases">
        <title>Nepenthes gracilis genome sequencing.</title>
        <authorList>
            <person name="Fukushima K."/>
        </authorList>
    </citation>
    <scope>NUCLEOTIDE SEQUENCE</scope>
    <source>
        <strain evidence="2">SING2019-196</strain>
    </source>
</reference>
<gene>
    <name evidence="2" type="ORF">Nepgr_009342</name>
</gene>
<organism evidence="2 3">
    <name type="scientific">Nepenthes gracilis</name>
    <name type="common">Slender pitcher plant</name>
    <dbReference type="NCBI Taxonomy" id="150966"/>
    <lineage>
        <taxon>Eukaryota</taxon>
        <taxon>Viridiplantae</taxon>
        <taxon>Streptophyta</taxon>
        <taxon>Embryophyta</taxon>
        <taxon>Tracheophyta</taxon>
        <taxon>Spermatophyta</taxon>
        <taxon>Magnoliopsida</taxon>
        <taxon>eudicotyledons</taxon>
        <taxon>Gunneridae</taxon>
        <taxon>Pentapetalae</taxon>
        <taxon>Caryophyllales</taxon>
        <taxon>Nepenthaceae</taxon>
        <taxon>Nepenthes</taxon>
    </lineage>
</organism>
<keyword evidence="3" id="KW-1185">Reference proteome</keyword>
<feature type="transmembrane region" description="Helical" evidence="1">
    <location>
        <begin position="68"/>
        <end position="86"/>
    </location>
</feature>
<dbReference type="AlphaFoldDB" id="A0AAD3SB78"/>
<evidence type="ECO:0000256" key="1">
    <source>
        <dbReference type="SAM" id="Phobius"/>
    </source>
</evidence>
<dbReference type="EMBL" id="BSYO01000007">
    <property type="protein sequence ID" value="GMH07502.1"/>
    <property type="molecule type" value="Genomic_DNA"/>
</dbReference>
<keyword evidence="1" id="KW-1133">Transmembrane helix</keyword>
<feature type="transmembrane region" description="Helical" evidence="1">
    <location>
        <begin position="92"/>
        <end position="112"/>
    </location>
</feature>
<keyword evidence="1" id="KW-0812">Transmembrane</keyword>
<evidence type="ECO:0000313" key="3">
    <source>
        <dbReference type="Proteomes" id="UP001279734"/>
    </source>
</evidence>
<dbReference type="Proteomes" id="UP001279734">
    <property type="component" value="Unassembled WGS sequence"/>
</dbReference>
<comment type="caution">
    <text evidence="2">The sequence shown here is derived from an EMBL/GenBank/DDBJ whole genome shotgun (WGS) entry which is preliminary data.</text>
</comment>
<name>A0AAD3SB78_NEPGR</name>
<keyword evidence="1" id="KW-0472">Membrane</keyword>
<protein>
    <submittedName>
        <fullName evidence="2">Uncharacterized protein</fullName>
    </submittedName>
</protein>
<sequence>MGCVKLIPWPDLGPVNLIDDVCPGMSQLAEFVSLHQFEYYDLWILCFGLSMLFFVIGEWTQSLKDVRLLHFYCNGLVIVAACLMALDDVGSWSLPGQFVWFICCCSALSLLARLQSLAKNGYVFLEELLECFTGRLWCGAMGLKYGATDCEAMMRCVHAYDQAKENCWLAASW</sequence>
<proteinExistence type="predicted"/>